<protein>
    <submittedName>
        <fullName evidence="2">Peptidase S41</fullName>
    </submittedName>
    <submittedName>
        <fullName evidence="3">S41 family peptidase</fullName>
    </submittedName>
</protein>
<reference evidence="2 4" key="1">
    <citation type="journal article" date="2018" name="Int. J. Syst. Evol. Microbiol.">
        <title>Micromonospora globbae sp. nov., an endophytic actinomycete isolated from roots of Globba winitii C. H. Wright.</title>
        <authorList>
            <person name="Kuncharoen N."/>
            <person name="Pittayakhajonwut P."/>
            <person name="Tanasupawat S."/>
        </authorList>
    </citation>
    <scope>NUCLEOTIDE SEQUENCE [LARGE SCALE GENOMIC DNA]</scope>
    <source>
        <strain evidence="2 4">WPS1-2</strain>
    </source>
</reference>
<dbReference type="InterPro" id="IPR005151">
    <property type="entry name" value="Tail-specific_protease"/>
</dbReference>
<dbReference type="SUPFAM" id="SSF52096">
    <property type="entry name" value="ClpP/crotonase"/>
    <property type="match status" value="1"/>
</dbReference>
<organism evidence="2 4">
    <name type="scientific">Micromonospora globbae</name>
    <dbReference type="NCBI Taxonomy" id="1894969"/>
    <lineage>
        <taxon>Bacteria</taxon>
        <taxon>Bacillati</taxon>
        <taxon>Actinomycetota</taxon>
        <taxon>Actinomycetes</taxon>
        <taxon>Micromonosporales</taxon>
        <taxon>Micromonosporaceae</taxon>
        <taxon>Micromonospora</taxon>
    </lineage>
</organism>
<name>A0A420EZI4_9ACTN</name>
<dbReference type="PANTHER" id="PTHR11261">
    <property type="entry name" value="INTERPHOTORECEPTOR RETINOID-BINDING PROTEIN"/>
    <property type="match status" value="1"/>
</dbReference>
<accession>A0A420EZI4</accession>
<evidence type="ECO:0000313" key="3">
    <source>
        <dbReference type="EMBL" id="WUP47800.1"/>
    </source>
</evidence>
<keyword evidence="5" id="KW-1185">Reference proteome</keyword>
<dbReference type="GO" id="GO:0008236">
    <property type="term" value="F:serine-type peptidase activity"/>
    <property type="evidence" value="ECO:0007669"/>
    <property type="project" value="InterPro"/>
</dbReference>
<gene>
    <name evidence="2" type="ORF">D7I43_19860</name>
    <name evidence="3" type="ORF">OG994_19460</name>
</gene>
<dbReference type="InterPro" id="IPR029045">
    <property type="entry name" value="ClpP/crotonase-like_dom_sf"/>
</dbReference>
<evidence type="ECO:0000259" key="1">
    <source>
        <dbReference type="SMART" id="SM00245"/>
    </source>
</evidence>
<sequence>MRQAEITEAVERTATLVDEHYVFPDLAGRLATLLTDNLAAGRYATAADPRALGELVTADLQSLNGDLHLRLKYHEEALPERDEHPDDDRIVRLAADTMGGVGRVQRLDGNVGLLEIRPLLFPPPLAGDQMTAAMRLLAGTDALLLDLRENVGGSPDGVALLCGWFFDEPTLLHTTYDRAGRPVRQSWSAAYVPVPTYDATKPVYVLTSGRTFSGGEELAYDLQQSGRATVVGERTGGGAHPRIGFRAHAHLEVTVPVARPVHPVTGTNWEGTGVLPDIESPAADALDVAHRAALSRLDVPAPVTAVAA</sequence>
<evidence type="ECO:0000313" key="2">
    <source>
        <dbReference type="EMBL" id="RKF25667.1"/>
    </source>
</evidence>
<dbReference type="Pfam" id="PF11918">
    <property type="entry name" value="Peptidase_S41_N"/>
    <property type="match status" value="1"/>
</dbReference>
<dbReference type="PANTHER" id="PTHR11261:SF3">
    <property type="entry name" value="RETINOL-BINDING PROTEIN 3"/>
    <property type="match status" value="1"/>
</dbReference>
<proteinExistence type="predicted"/>
<dbReference type="Proteomes" id="UP000285744">
    <property type="component" value="Unassembled WGS sequence"/>
</dbReference>
<dbReference type="Gene3D" id="3.90.226.10">
    <property type="entry name" value="2-enoyl-CoA Hydratase, Chain A, domain 1"/>
    <property type="match status" value="1"/>
</dbReference>
<dbReference type="SMART" id="SM00245">
    <property type="entry name" value="TSPc"/>
    <property type="match status" value="1"/>
</dbReference>
<dbReference type="Proteomes" id="UP001432190">
    <property type="component" value="Chromosome"/>
</dbReference>
<feature type="domain" description="Tail specific protease" evidence="1">
    <location>
        <begin position="86"/>
        <end position="281"/>
    </location>
</feature>
<reference evidence="3" key="2">
    <citation type="submission" date="2022-10" db="EMBL/GenBank/DDBJ databases">
        <title>The complete genomes of actinobacterial strains from the NBC collection.</title>
        <authorList>
            <person name="Joergensen T.S."/>
            <person name="Alvarez Arevalo M."/>
            <person name="Sterndorff E.B."/>
            <person name="Faurdal D."/>
            <person name="Vuksanovic O."/>
            <person name="Mourched A.-S."/>
            <person name="Charusanti P."/>
            <person name="Shaw S."/>
            <person name="Blin K."/>
            <person name="Weber T."/>
        </authorList>
    </citation>
    <scope>NUCLEOTIDE SEQUENCE</scope>
    <source>
        <strain evidence="3">NBC_00256</strain>
    </source>
</reference>
<dbReference type="GO" id="GO:0006508">
    <property type="term" value="P:proteolysis"/>
    <property type="evidence" value="ECO:0007669"/>
    <property type="project" value="InterPro"/>
</dbReference>
<dbReference type="Gene3D" id="3.30.750.44">
    <property type="match status" value="1"/>
</dbReference>
<dbReference type="RefSeq" id="WP_120330038.1">
    <property type="nucleotide sequence ID" value="NZ_CP108084.1"/>
</dbReference>
<dbReference type="CDD" id="cd07563">
    <property type="entry name" value="Peptidase_S41_IRBP"/>
    <property type="match status" value="1"/>
</dbReference>
<evidence type="ECO:0000313" key="5">
    <source>
        <dbReference type="Proteomes" id="UP001432190"/>
    </source>
</evidence>
<dbReference type="EMBL" id="RAQQ01000014">
    <property type="protein sequence ID" value="RKF25667.1"/>
    <property type="molecule type" value="Genomic_DNA"/>
</dbReference>
<evidence type="ECO:0000313" key="4">
    <source>
        <dbReference type="Proteomes" id="UP000285744"/>
    </source>
</evidence>
<dbReference type="EMBL" id="CP108084">
    <property type="protein sequence ID" value="WUP47800.1"/>
    <property type="molecule type" value="Genomic_DNA"/>
</dbReference>
<dbReference type="AlphaFoldDB" id="A0A420EZI4"/>
<dbReference type="Pfam" id="PF03572">
    <property type="entry name" value="Peptidase_S41"/>
    <property type="match status" value="1"/>
</dbReference>
<dbReference type="OrthoDB" id="6397760at2"/>